<dbReference type="EMBL" id="GL349433">
    <property type="protein sequence ID" value="KNC45973.1"/>
    <property type="molecule type" value="Genomic_DNA"/>
</dbReference>
<protein>
    <submittedName>
        <fullName evidence="2">Uncharacterized protein</fullName>
    </submittedName>
</protein>
<dbReference type="GeneID" id="25559912"/>
<gene>
    <name evidence="2" type="ORF">AMSG_00089</name>
</gene>
<feature type="region of interest" description="Disordered" evidence="1">
    <location>
        <begin position="220"/>
        <end position="252"/>
    </location>
</feature>
<name>A0A0L0D3U2_THETB</name>
<organism evidence="2 3">
    <name type="scientific">Thecamonas trahens ATCC 50062</name>
    <dbReference type="NCBI Taxonomy" id="461836"/>
    <lineage>
        <taxon>Eukaryota</taxon>
        <taxon>Apusozoa</taxon>
        <taxon>Apusomonadida</taxon>
        <taxon>Apusomonadidae</taxon>
        <taxon>Thecamonas</taxon>
    </lineage>
</organism>
<evidence type="ECO:0000256" key="1">
    <source>
        <dbReference type="SAM" id="MobiDB-lite"/>
    </source>
</evidence>
<dbReference type="AlphaFoldDB" id="A0A0L0D3U2"/>
<accession>A0A0L0D3U2</accession>
<dbReference type="Proteomes" id="UP000054408">
    <property type="component" value="Unassembled WGS sequence"/>
</dbReference>
<feature type="compositionally biased region" description="Polar residues" evidence="1">
    <location>
        <begin position="239"/>
        <end position="248"/>
    </location>
</feature>
<keyword evidence="3" id="KW-1185">Reference proteome</keyword>
<proteinExistence type="predicted"/>
<sequence>MSALTLTDVPGEVLQTMVRRGYLPPSSILALALTTRSLRWLVADNTNTGGSNDPLYALAARSLTACTPTVIPTLPPDVVDAAALVAFKNRWIVAARRTIPRAISLLTSSCGHDALGAIRQHAPDAFAALAELYVPDFAAGTLTDGCTDDYLISLVTIELAEGVGGRLAELRTIEGGEPPIIEFADDANLAAPIRDLVRRLHATRTIELRIVPAGLVRRGRRKADDESEDWHPSAPDNPADNTADTPTDQLAHLSDPSALSSISLDFLPDIITSAPLDTVLAVLDLGLDDHLANNAEACELALWSALAILDPDSLLDAAVFAAVAERLTPLTPAWSTAFVTADPPFPSSLLRSVDLADPAVADAVFATIMDDDRSHVATGFGRGQRTGFGGGQRTGFGGFGGGQRTGFGGGQLTLMRIIPHVSLRAAQAAFDGLIVRSRATLPRTAWLVSLLLELRRDIVVATEHVPAAVQAATSFGQAAALQRLLARTDGVTPDMVVTVLLDAITADSVALIDAVLASGVDVAAAVASTAGSERAMLRMGMAMVRSLNNGQPRTSFAVAPHLVGLPGFLDVYRPVYVSFLQAAVSAGGANVGLALTTASAAGFSPAELAKILSPPLPEHVVPERLSAWQMNRVVAAVEAGPAACADELVLAAQRSMWTTAVALRDAAATLSVEQVVDIAFAAVFSLITGYCVADISLNEAVALVSLLRGREAEVIATCSALAVAAAADSEGEEHDGSRCRDPWARLDKQRQGGLASLFFKVIASNVDVVSAHVTE</sequence>
<evidence type="ECO:0000313" key="3">
    <source>
        <dbReference type="Proteomes" id="UP000054408"/>
    </source>
</evidence>
<evidence type="ECO:0000313" key="2">
    <source>
        <dbReference type="EMBL" id="KNC45973.1"/>
    </source>
</evidence>
<reference evidence="2 3" key="1">
    <citation type="submission" date="2010-05" db="EMBL/GenBank/DDBJ databases">
        <title>The Genome Sequence of Thecamonas trahens ATCC 50062.</title>
        <authorList>
            <consortium name="The Broad Institute Genome Sequencing Platform"/>
            <person name="Russ C."/>
            <person name="Cuomo C."/>
            <person name="Shea T."/>
            <person name="Young S.K."/>
            <person name="Zeng Q."/>
            <person name="Koehrsen M."/>
            <person name="Haas B."/>
            <person name="Borodovsky M."/>
            <person name="Guigo R."/>
            <person name="Alvarado L."/>
            <person name="Berlin A."/>
            <person name="Bochicchio J."/>
            <person name="Borenstein D."/>
            <person name="Chapman S."/>
            <person name="Chen Z."/>
            <person name="Freedman E."/>
            <person name="Gellesch M."/>
            <person name="Goldberg J."/>
            <person name="Griggs A."/>
            <person name="Gujja S."/>
            <person name="Heilman E."/>
            <person name="Heiman D."/>
            <person name="Hepburn T."/>
            <person name="Howarth C."/>
            <person name="Jen D."/>
            <person name="Larson L."/>
            <person name="Mehta T."/>
            <person name="Park D."/>
            <person name="Pearson M."/>
            <person name="Roberts A."/>
            <person name="Saif S."/>
            <person name="Shenoy N."/>
            <person name="Sisk P."/>
            <person name="Stolte C."/>
            <person name="Sykes S."/>
            <person name="Thomson T."/>
            <person name="Walk T."/>
            <person name="White J."/>
            <person name="Yandava C."/>
            <person name="Burger G."/>
            <person name="Gray M.W."/>
            <person name="Holland P.W.H."/>
            <person name="King N."/>
            <person name="Lang F.B.F."/>
            <person name="Roger A.J."/>
            <person name="Ruiz-Trillo I."/>
            <person name="Lander E."/>
            <person name="Nusbaum C."/>
        </authorList>
    </citation>
    <scope>NUCLEOTIDE SEQUENCE [LARGE SCALE GENOMIC DNA]</scope>
    <source>
        <strain evidence="2 3">ATCC 50062</strain>
    </source>
</reference>
<dbReference type="RefSeq" id="XP_013762954.1">
    <property type="nucleotide sequence ID" value="XM_013907500.1"/>
</dbReference>